<feature type="compositionally biased region" description="Basic and acidic residues" evidence="1">
    <location>
        <begin position="46"/>
        <end position="60"/>
    </location>
</feature>
<accession>A0A9P5BET4</accession>
<feature type="compositionally biased region" description="Polar residues" evidence="1">
    <location>
        <begin position="1"/>
        <end position="12"/>
    </location>
</feature>
<proteinExistence type="predicted"/>
<feature type="compositionally biased region" description="Basic and acidic residues" evidence="1">
    <location>
        <begin position="22"/>
        <end position="31"/>
    </location>
</feature>
<dbReference type="OrthoDB" id="5102761at2759"/>
<dbReference type="AlphaFoldDB" id="A0A9P5BET4"/>
<evidence type="ECO:0000313" key="3">
    <source>
        <dbReference type="Proteomes" id="UP000737391"/>
    </source>
</evidence>
<feature type="region of interest" description="Disordered" evidence="1">
    <location>
        <begin position="1"/>
        <end position="60"/>
    </location>
</feature>
<keyword evidence="3" id="KW-1185">Reference proteome</keyword>
<sequence length="136" mass="15391">MAADSSKNTGVPQEQLILNKETNPEAARHSSADVSENKNNLITNVNKDDKTADKKKNRRKVLDQHYDKLAKATPEKLFAKNSHLKDVSTAITLQSEAHEYMARGEDDDLAYLEHHYDDEKLSEHDLLELGARETYA</sequence>
<dbReference type="EMBL" id="LUFC02000215">
    <property type="protein sequence ID" value="KAF4500087.1"/>
    <property type="molecule type" value="Genomic_DNA"/>
</dbReference>
<organism evidence="2 3">
    <name type="scientific">Fusarium agapanthi</name>
    <dbReference type="NCBI Taxonomy" id="1803897"/>
    <lineage>
        <taxon>Eukaryota</taxon>
        <taxon>Fungi</taxon>
        <taxon>Dikarya</taxon>
        <taxon>Ascomycota</taxon>
        <taxon>Pezizomycotina</taxon>
        <taxon>Sordariomycetes</taxon>
        <taxon>Hypocreomycetidae</taxon>
        <taxon>Hypocreales</taxon>
        <taxon>Nectriaceae</taxon>
        <taxon>Fusarium</taxon>
        <taxon>Fusarium fujikuroi species complex</taxon>
    </lineage>
</organism>
<name>A0A9P5BET4_9HYPO</name>
<comment type="caution">
    <text evidence="2">The sequence shown here is derived from an EMBL/GenBank/DDBJ whole genome shotgun (WGS) entry which is preliminary data.</text>
</comment>
<protein>
    <submittedName>
        <fullName evidence="2">Uncharacterized protein</fullName>
    </submittedName>
</protein>
<evidence type="ECO:0000256" key="1">
    <source>
        <dbReference type="SAM" id="MobiDB-lite"/>
    </source>
</evidence>
<reference evidence="2" key="1">
    <citation type="submission" date="2020-01" db="EMBL/GenBank/DDBJ databases">
        <title>Identification and distribution of gene clusters putatively required for synthesis of sphingolipid metabolism inhibitors in phylogenetically diverse species of the filamentous fungus Fusarium.</title>
        <authorList>
            <person name="Kim H.-S."/>
            <person name="Busman M."/>
            <person name="Brown D.W."/>
            <person name="Divon H."/>
            <person name="Uhlig S."/>
            <person name="Proctor R.H."/>
        </authorList>
    </citation>
    <scope>NUCLEOTIDE SEQUENCE</scope>
    <source>
        <strain evidence="2">NRRL 31653</strain>
    </source>
</reference>
<feature type="compositionally biased region" description="Polar residues" evidence="1">
    <location>
        <begin position="32"/>
        <end position="42"/>
    </location>
</feature>
<evidence type="ECO:0000313" key="2">
    <source>
        <dbReference type="EMBL" id="KAF4500087.1"/>
    </source>
</evidence>
<gene>
    <name evidence="2" type="ORF">FAGAP_3663</name>
</gene>
<dbReference type="Proteomes" id="UP000737391">
    <property type="component" value="Unassembled WGS sequence"/>
</dbReference>